<keyword evidence="1" id="KW-0479">Metal-binding</keyword>
<dbReference type="SUPFAM" id="SSF57701">
    <property type="entry name" value="Zn2/Cys6 DNA-binding domain"/>
    <property type="match status" value="1"/>
</dbReference>
<name>A0A9P9F3N5_9HYPO</name>
<dbReference type="Pfam" id="PF04082">
    <property type="entry name" value="Fungal_trans"/>
    <property type="match status" value="1"/>
</dbReference>
<dbReference type="Proteomes" id="UP000738349">
    <property type="component" value="Unassembled WGS sequence"/>
</dbReference>
<dbReference type="GO" id="GO:0003677">
    <property type="term" value="F:DNA binding"/>
    <property type="evidence" value="ECO:0007669"/>
    <property type="project" value="InterPro"/>
</dbReference>
<dbReference type="EMBL" id="JAGMUV010000006">
    <property type="protein sequence ID" value="KAH7153050.1"/>
    <property type="molecule type" value="Genomic_DNA"/>
</dbReference>
<comment type="caution">
    <text evidence="5">The sequence shown here is derived from an EMBL/GenBank/DDBJ whole genome shotgun (WGS) entry which is preliminary data.</text>
</comment>
<feature type="domain" description="Zn(2)-C6 fungal-type" evidence="4">
    <location>
        <begin position="14"/>
        <end position="44"/>
    </location>
</feature>
<dbReference type="InterPro" id="IPR001138">
    <property type="entry name" value="Zn2Cys6_DnaBD"/>
</dbReference>
<keyword evidence="6" id="KW-1185">Reference proteome</keyword>
<evidence type="ECO:0000256" key="2">
    <source>
        <dbReference type="ARBA" id="ARBA00023242"/>
    </source>
</evidence>
<protein>
    <recommendedName>
        <fullName evidence="4">Zn(2)-C6 fungal-type domain-containing protein</fullName>
    </recommendedName>
</protein>
<dbReference type="PANTHER" id="PTHR46910:SF25">
    <property type="entry name" value="ABC-TRANSPORTER-REGULATING TRANSCRIPTION FACTOR"/>
    <property type="match status" value="1"/>
</dbReference>
<dbReference type="InterPro" id="IPR050987">
    <property type="entry name" value="AtrR-like"/>
</dbReference>
<keyword evidence="2" id="KW-0539">Nucleus</keyword>
<dbReference type="Gene3D" id="4.10.240.10">
    <property type="entry name" value="Zn(2)-C6 fungal-type DNA-binding domain"/>
    <property type="match status" value="1"/>
</dbReference>
<dbReference type="OrthoDB" id="3266505at2759"/>
<evidence type="ECO:0000313" key="6">
    <source>
        <dbReference type="Proteomes" id="UP000738349"/>
    </source>
</evidence>
<dbReference type="GO" id="GO:0008270">
    <property type="term" value="F:zinc ion binding"/>
    <property type="evidence" value="ECO:0007669"/>
    <property type="project" value="InterPro"/>
</dbReference>
<dbReference type="GO" id="GO:0006351">
    <property type="term" value="P:DNA-templated transcription"/>
    <property type="evidence" value="ECO:0007669"/>
    <property type="project" value="InterPro"/>
</dbReference>
<evidence type="ECO:0000256" key="1">
    <source>
        <dbReference type="ARBA" id="ARBA00022723"/>
    </source>
</evidence>
<dbReference type="InterPro" id="IPR036864">
    <property type="entry name" value="Zn2-C6_fun-type_DNA-bd_sf"/>
</dbReference>
<dbReference type="Pfam" id="PF00172">
    <property type="entry name" value="Zn_clus"/>
    <property type="match status" value="1"/>
</dbReference>
<dbReference type="SMART" id="SM00066">
    <property type="entry name" value="GAL4"/>
    <property type="match status" value="1"/>
</dbReference>
<dbReference type="PANTHER" id="PTHR46910">
    <property type="entry name" value="TRANSCRIPTION FACTOR PDR1"/>
    <property type="match status" value="1"/>
</dbReference>
<dbReference type="CDD" id="cd00067">
    <property type="entry name" value="GAL4"/>
    <property type="match status" value="1"/>
</dbReference>
<dbReference type="AlphaFoldDB" id="A0A9P9F3N5"/>
<dbReference type="PROSITE" id="PS50048">
    <property type="entry name" value="ZN2_CY6_FUNGAL_2"/>
    <property type="match status" value="1"/>
</dbReference>
<gene>
    <name evidence="5" type="ORF">EDB81DRAFT_442198</name>
</gene>
<accession>A0A9P9F3N5</accession>
<dbReference type="CDD" id="cd12148">
    <property type="entry name" value="fungal_TF_MHR"/>
    <property type="match status" value="1"/>
</dbReference>
<reference evidence="5" key="1">
    <citation type="journal article" date="2021" name="Nat. Commun.">
        <title>Genetic determinants of endophytism in the Arabidopsis root mycobiome.</title>
        <authorList>
            <person name="Mesny F."/>
            <person name="Miyauchi S."/>
            <person name="Thiergart T."/>
            <person name="Pickel B."/>
            <person name="Atanasova L."/>
            <person name="Karlsson M."/>
            <person name="Huettel B."/>
            <person name="Barry K.W."/>
            <person name="Haridas S."/>
            <person name="Chen C."/>
            <person name="Bauer D."/>
            <person name="Andreopoulos W."/>
            <person name="Pangilinan J."/>
            <person name="LaButti K."/>
            <person name="Riley R."/>
            <person name="Lipzen A."/>
            <person name="Clum A."/>
            <person name="Drula E."/>
            <person name="Henrissat B."/>
            <person name="Kohler A."/>
            <person name="Grigoriev I.V."/>
            <person name="Martin F.M."/>
            <person name="Hacquard S."/>
        </authorList>
    </citation>
    <scope>NUCLEOTIDE SEQUENCE</scope>
    <source>
        <strain evidence="5">MPI-CAGE-AT-0147</strain>
    </source>
</reference>
<evidence type="ECO:0000313" key="5">
    <source>
        <dbReference type="EMBL" id="KAH7153050.1"/>
    </source>
</evidence>
<evidence type="ECO:0000259" key="4">
    <source>
        <dbReference type="PROSITE" id="PS50048"/>
    </source>
</evidence>
<dbReference type="InterPro" id="IPR007219">
    <property type="entry name" value="XnlR_reg_dom"/>
</dbReference>
<sequence length="682" mass="75484">MPKKTASDGRIYNACVPCQKRKIRCDGAKPACLNCDGRKVPCQYTVRKIRGPGRTKEHMRNLEMRLQRLESALPSGDDDSEPAESSNVPEPPEVPEGGTATSHHNSTATSPALLEMDTLEPVVEQTVTPAQSVSSKLNLLFFSNMAKLVAVVDELRKNIKHEGFPKIRFVEIFPEEFAPRIIADMSEAINQLYPVLTQNQLLKLFNQQFAAGVEDSGNPGRWAVVNIAIAMITQWKMAETSYHEFMPLAWAFFKNAFSVFPELIMRGKDIIACQGLLFMAMFLQGTGDMRTASHLLSATAQLSHMIGLSRRALHEKVELSKKDEYLQTFWNIYILDANEASKSGLSPSIDNHDISLPLPSEEISEEFAAVFVLGSSRKINATKCRAELAIIQSKMGRKLFSEASLQQDATTLSRVVIELSNELEAWRTGLPLEFQPSVNKTRHARLELRAVQIHLAYYHCVGRFGGIARRLRDGNSQSNFLEDSESRPRSIFLPGVCGAAARATIRQTCSVDTNPLTLIWRVICYPVAASITLLDEVLADPTGPYAKVDTRLLAEFVLFLEKLKVNDGCEIDEVLSGCSKFRDIAKAAIRRGDDDLPSGSAARTGYTGFGSEDQVKSLRERLSGQHDHMLLAQGLLGNMPLLCANASRVFSDILGVPEGSNGDFGLFVPKVLQPSTYNFHFT</sequence>
<evidence type="ECO:0000256" key="3">
    <source>
        <dbReference type="SAM" id="MobiDB-lite"/>
    </source>
</evidence>
<dbReference type="GO" id="GO:0000981">
    <property type="term" value="F:DNA-binding transcription factor activity, RNA polymerase II-specific"/>
    <property type="evidence" value="ECO:0007669"/>
    <property type="project" value="InterPro"/>
</dbReference>
<organism evidence="5 6">
    <name type="scientific">Dactylonectria macrodidyma</name>
    <dbReference type="NCBI Taxonomy" id="307937"/>
    <lineage>
        <taxon>Eukaryota</taxon>
        <taxon>Fungi</taxon>
        <taxon>Dikarya</taxon>
        <taxon>Ascomycota</taxon>
        <taxon>Pezizomycotina</taxon>
        <taxon>Sordariomycetes</taxon>
        <taxon>Hypocreomycetidae</taxon>
        <taxon>Hypocreales</taxon>
        <taxon>Nectriaceae</taxon>
        <taxon>Dactylonectria</taxon>
    </lineage>
</organism>
<proteinExistence type="predicted"/>
<feature type="region of interest" description="Disordered" evidence="3">
    <location>
        <begin position="72"/>
        <end position="108"/>
    </location>
</feature>
<dbReference type="SMART" id="SM00906">
    <property type="entry name" value="Fungal_trans"/>
    <property type="match status" value="1"/>
</dbReference>
<feature type="compositionally biased region" description="Low complexity" evidence="3">
    <location>
        <begin position="95"/>
        <end position="108"/>
    </location>
</feature>